<keyword evidence="14" id="KW-1185">Reference proteome</keyword>
<evidence type="ECO:0000256" key="7">
    <source>
        <dbReference type="ARBA" id="ARBA00022801"/>
    </source>
</evidence>
<evidence type="ECO:0000256" key="11">
    <source>
        <dbReference type="PIRSR" id="PIRSR604469-1"/>
    </source>
</evidence>
<evidence type="ECO:0000256" key="10">
    <source>
        <dbReference type="ARBA" id="ARBA00031693"/>
    </source>
</evidence>
<dbReference type="EMBL" id="LT598479">
    <property type="protein sequence ID" value="SCU82533.1"/>
    <property type="molecule type" value="Genomic_DNA"/>
</dbReference>
<dbReference type="Pfam" id="PF00702">
    <property type="entry name" value="Hydrolase"/>
    <property type="match status" value="1"/>
</dbReference>
<dbReference type="OrthoDB" id="27226at2759"/>
<dbReference type="InterPro" id="IPR004469">
    <property type="entry name" value="PSP"/>
</dbReference>
<evidence type="ECO:0000256" key="4">
    <source>
        <dbReference type="ARBA" id="ARBA00012640"/>
    </source>
</evidence>
<dbReference type="GO" id="GO:0036424">
    <property type="term" value="F:L-phosphoserine phosphatase activity"/>
    <property type="evidence" value="ECO:0007669"/>
    <property type="project" value="InterPro"/>
</dbReference>
<dbReference type="AlphaFoldDB" id="A0A1G4IZB0"/>
<dbReference type="NCBIfam" id="TIGR01488">
    <property type="entry name" value="HAD-SF-IB"/>
    <property type="match status" value="1"/>
</dbReference>
<evidence type="ECO:0000256" key="1">
    <source>
        <dbReference type="ARBA" id="ARBA00001946"/>
    </source>
</evidence>
<dbReference type="NCBIfam" id="TIGR00338">
    <property type="entry name" value="serB"/>
    <property type="match status" value="1"/>
</dbReference>
<feature type="active site" description="Nucleophile" evidence="11">
    <location>
        <position position="92"/>
    </location>
</feature>
<organism evidence="13 14">
    <name type="scientific">Lachancea meyersii CBS 8951</name>
    <dbReference type="NCBI Taxonomy" id="1266667"/>
    <lineage>
        <taxon>Eukaryota</taxon>
        <taxon>Fungi</taxon>
        <taxon>Dikarya</taxon>
        <taxon>Ascomycota</taxon>
        <taxon>Saccharomycotina</taxon>
        <taxon>Saccharomycetes</taxon>
        <taxon>Saccharomycetales</taxon>
        <taxon>Saccharomycetaceae</taxon>
        <taxon>Lachancea</taxon>
    </lineage>
</organism>
<sequence>MTSQIVVTVIGHGVRLSEELKQKITTFLSGLEDVKIDSEAVLSARAQDYFLSTSRSVASLRELVGSLDAGDVDIVVQENSKFRKEKGLVVFDMDSTLIYQEVIELIAAYAQVEEKVAEITERAMNNELDFTQSLAERVGLLKGIKTATLYDEIKQKLRVTQGVPELCRGLKKTGCKLAVLSGGFTPFANHMKEALELDFARANVLATENDPAQAGVEVLSGYTVGDVVDGECKAETLLQLAREYSVPVEATVMVGDGGNDLPAMGVAGFGIAWNAKAKVQQAAPAKLNTKSLQDAFYMFGYTDAEISELLA</sequence>
<evidence type="ECO:0000256" key="5">
    <source>
        <dbReference type="ARBA" id="ARBA00022605"/>
    </source>
</evidence>
<dbReference type="SUPFAM" id="SSF56784">
    <property type="entry name" value="HAD-like"/>
    <property type="match status" value="1"/>
</dbReference>
<feature type="active site" description="Proton donor" evidence="11">
    <location>
        <position position="94"/>
    </location>
</feature>
<dbReference type="UniPathway" id="UPA00135">
    <property type="reaction ID" value="UER00198"/>
</dbReference>
<dbReference type="Proteomes" id="UP000191144">
    <property type="component" value="Chromosome C"/>
</dbReference>
<keyword evidence="6" id="KW-0479">Metal-binding</keyword>
<evidence type="ECO:0000256" key="3">
    <source>
        <dbReference type="ARBA" id="ARBA00009184"/>
    </source>
</evidence>
<dbReference type="GO" id="GO:0000287">
    <property type="term" value="F:magnesium ion binding"/>
    <property type="evidence" value="ECO:0007669"/>
    <property type="project" value="TreeGrafter"/>
</dbReference>
<dbReference type="GO" id="GO:0005737">
    <property type="term" value="C:cytoplasm"/>
    <property type="evidence" value="ECO:0007669"/>
    <property type="project" value="TreeGrafter"/>
</dbReference>
<evidence type="ECO:0000256" key="9">
    <source>
        <dbReference type="ARBA" id="ARBA00023299"/>
    </source>
</evidence>
<dbReference type="PANTHER" id="PTHR43344:SF2">
    <property type="entry name" value="PHOSPHOSERINE PHOSPHATASE"/>
    <property type="match status" value="1"/>
</dbReference>
<gene>
    <name evidence="13" type="ORF">LAME_0C01640G</name>
</gene>
<dbReference type="EC" id="3.1.3.3" evidence="4"/>
<comment type="pathway">
    <text evidence="2">Amino-acid biosynthesis; L-serine biosynthesis; L-serine from 3-phospho-D-glycerate: step 3/3.</text>
</comment>
<evidence type="ECO:0000256" key="8">
    <source>
        <dbReference type="ARBA" id="ARBA00022842"/>
    </source>
</evidence>
<comment type="similarity">
    <text evidence="3">Belongs to the HAD-like hydrolase superfamily. SerB family.</text>
</comment>
<dbReference type="InterPro" id="IPR023214">
    <property type="entry name" value="HAD_sf"/>
</dbReference>
<dbReference type="SFLD" id="SFLDG01137">
    <property type="entry name" value="C1.6.1:_Phosphoserine_Phosphat"/>
    <property type="match status" value="1"/>
</dbReference>
<proteinExistence type="inferred from homology"/>
<comment type="cofactor">
    <cofactor evidence="1">
        <name>Mg(2+)</name>
        <dbReference type="ChEBI" id="CHEBI:18420"/>
    </cofactor>
</comment>
<dbReference type="InterPro" id="IPR050582">
    <property type="entry name" value="HAD-like_SerB"/>
</dbReference>
<keyword evidence="8" id="KW-0460">Magnesium</keyword>
<keyword evidence="7" id="KW-0378">Hydrolase</keyword>
<feature type="coiled-coil region" evidence="12">
    <location>
        <begin position="102"/>
        <end position="129"/>
    </location>
</feature>
<dbReference type="PANTHER" id="PTHR43344">
    <property type="entry name" value="PHOSPHOSERINE PHOSPHATASE"/>
    <property type="match status" value="1"/>
</dbReference>
<name>A0A1G4IZB0_9SACH</name>
<keyword evidence="9" id="KW-0718">Serine biosynthesis</keyword>
<dbReference type="InterPro" id="IPR036412">
    <property type="entry name" value="HAD-like_sf"/>
</dbReference>
<reference evidence="14" key="1">
    <citation type="submission" date="2016-03" db="EMBL/GenBank/DDBJ databases">
        <authorList>
            <person name="Devillers Hugo."/>
        </authorList>
    </citation>
    <scope>NUCLEOTIDE SEQUENCE [LARGE SCALE GENOMIC DNA]</scope>
</reference>
<dbReference type="Gene3D" id="3.40.50.1000">
    <property type="entry name" value="HAD superfamily/HAD-like"/>
    <property type="match status" value="1"/>
</dbReference>
<evidence type="ECO:0000256" key="12">
    <source>
        <dbReference type="SAM" id="Coils"/>
    </source>
</evidence>
<protein>
    <recommendedName>
        <fullName evidence="4">phosphoserine phosphatase</fullName>
        <ecNumber evidence="4">3.1.3.3</ecNumber>
    </recommendedName>
    <alternativeName>
        <fullName evidence="10">O-phosphoserine phosphohydrolase</fullName>
    </alternativeName>
</protein>
<dbReference type="GO" id="GO:0006564">
    <property type="term" value="P:L-serine biosynthetic process"/>
    <property type="evidence" value="ECO:0007669"/>
    <property type="project" value="UniProtKB-KW"/>
</dbReference>
<evidence type="ECO:0000256" key="6">
    <source>
        <dbReference type="ARBA" id="ARBA00022723"/>
    </source>
</evidence>
<dbReference type="SFLD" id="SFLDS00003">
    <property type="entry name" value="Haloacid_Dehalogenase"/>
    <property type="match status" value="1"/>
</dbReference>
<dbReference type="SFLD" id="SFLDF00029">
    <property type="entry name" value="phosphoserine_phosphatase"/>
    <property type="match status" value="1"/>
</dbReference>
<keyword evidence="12" id="KW-0175">Coiled coil</keyword>
<evidence type="ECO:0000256" key="2">
    <source>
        <dbReference type="ARBA" id="ARBA00005135"/>
    </source>
</evidence>
<evidence type="ECO:0000313" key="14">
    <source>
        <dbReference type="Proteomes" id="UP000191144"/>
    </source>
</evidence>
<accession>A0A1G4IZB0</accession>
<dbReference type="SFLD" id="SFLDG01136">
    <property type="entry name" value="C1.6:_Phosphoserine_Phosphatas"/>
    <property type="match status" value="1"/>
</dbReference>
<evidence type="ECO:0000313" key="13">
    <source>
        <dbReference type="EMBL" id="SCU82533.1"/>
    </source>
</evidence>
<keyword evidence="5" id="KW-0028">Amino-acid biosynthesis</keyword>